<evidence type="ECO:0000313" key="2">
    <source>
        <dbReference type="EMBL" id="MFC4986657.1"/>
    </source>
</evidence>
<evidence type="ECO:0000259" key="1">
    <source>
        <dbReference type="Pfam" id="PF09339"/>
    </source>
</evidence>
<organism evidence="2 3">
    <name type="scientific">Saliphagus infecundisoli</name>
    <dbReference type="NCBI Taxonomy" id="1849069"/>
    <lineage>
        <taxon>Archaea</taxon>
        <taxon>Methanobacteriati</taxon>
        <taxon>Methanobacteriota</taxon>
        <taxon>Stenosarchaea group</taxon>
        <taxon>Halobacteria</taxon>
        <taxon>Halobacteriales</taxon>
        <taxon>Natrialbaceae</taxon>
        <taxon>Saliphagus</taxon>
    </lineage>
</organism>
<dbReference type="AlphaFoldDB" id="A0ABD5QAQ9"/>
<dbReference type="InterPro" id="IPR036390">
    <property type="entry name" value="WH_DNA-bd_sf"/>
</dbReference>
<reference evidence="2 3" key="1">
    <citation type="journal article" date="2019" name="Int. J. Syst. Evol. Microbiol.">
        <title>The Global Catalogue of Microorganisms (GCM) 10K type strain sequencing project: providing services to taxonomists for standard genome sequencing and annotation.</title>
        <authorList>
            <consortium name="The Broad Institute Genomics Platform"/>
            <consortium name="The Broad Institute Genome Sequencing Center for Infectious Disease"/>
            <person name="Wu L."/>
            <person name="Ma J."/>
        </authorList>
    </citation>
    <scope>NUCLEOTIDE SEQUENCE [LARGE SCALE GENOMIC DNA]</scope>
    <source>
        <strain evidence="2 3">CGMCC 1.15824</strain>
    </source>
</reference>
<keyword evidence="3" id="KW-1185">Reference proteome</keyword>
<dbReference type="Proteomes" id="UP001595925">
    <property type="component" value="Unassembled WGS sequence"/>
</dbReference>
<evidence type="ECO:0000313" key="3">
    <source>
        <dbReference type="Proteomes" id="UP001595925"/>
    </source>
</evidence>
<gene>
    <name evidence="2" type="ORF">ACFPFO_02455</name>
</gene>
<dbReference type="RefSeq" id="WP_114578855.1">
    <property type="nucleotide sequence ID" value="NZ_JAIVEF010000002.1"/>
</dbReference>
<feature type="domain" description="HTH iclR-type" evidence="1">
    <location>
        <begin position="31"/>
        <end position="71"/>
    </location>
</feature>
<dbReference type="CDD" id="cd00090">
    <property type="entry name" value="HTH_ARSR"/>
    <property type="match status" value="1"/>
</dbReference>
<comment type="caution">
    <text evidence="2">The sequence shown here is derived from an EMBL/GenBank/DDBJ whole genome shotgun (WGS) entry which is preliminary data.</text>
</comment>
<name>A0ABD5QAQ9_9EURY</name>
<dbReference type="SUPFAM" id="SSF46785">
    <property type="entry name" value="Winged helix' DNA-binding domain"/>
    <property type="match status" value="1"/>
</dbReference>
<dbReference type="InterPro" id="IPR036388">
    <property type="entry name" value="WH-like_DNA-bd_sf"/>
</dbReference>
<accession>A0ABD5QAQ9</accession>
<dbReference type="Gene3D" id="1.10.10.10">
    <property type="entry name" value="Winged helix-like DNA-binding domain superfamily/Winged helix DNA-binding domain"/>
    <property type="match status" value="1"/>
</dbReference>
<dbReference type="EMBL" id="JBHSJG010000006">
    <property type="protein sequence ID" value="MFC4986657.1"/>
    <property type="molecule type" value="Genomic_DNA"/>
</dbReference>
<proteinExistence type="predicted"/>
<dbReference type="InterPro" id="IPR011991">
    <property type="entry name" value="ArsR-like_HTH"/>
</dbReference>
<dbReference type="InterPro" id="IPR005471">
    <property type="entry name" value="Tscrpt_reg_IclR_N"/>
</dbReference>
<dbReference type="Pfam" id="PF09339">
    <property type="entry name" value="HTH_IclR"/>
    <property type="match status" value="1"/>
</dbReference>
<sequence length="112" mass="12483">MPREANRSRYRDAGEQAPQLLDLVGDEYTREVLCAIAEQPRSATEVAAATSVSKPTAFRRLDRLEEFGLVEGVTVIDPEHGHHHERFRATFRGAVVEFGSEGFSVVLETDPE</sequence>
<protein>
    <submittedName>
        <fullName evidence="2">ArsR/SmtB family transcription factor</fullName>
    </submittedName>
</protein>